<feature type="non-terminal residue" evidence="6">
    <location>
        <position position="1"/>
    </location>
</feature>
<dbReference type="PANTHER" id="PTHR42648:SF28">
    <property type="entry name" value="TRANSPOSON-ENCODED PROTEIN WITH RIBONUCLEASE H-LIKE AND RETROVIRUS ZINC FINGER-LIKE DOMAINS"/>
    <property type="match status" value="1"/>
</dbReference>
<comment type="catalytic activity">
    <reaction evidence="3">
        <text>DNA(n) + a 2'-deoxyribonucleoside 5'-triphosphate = DNA(n+1) + diphosphate</text>
        <dbReference type="Rhea" id="RHEA:22508"/>
        <dbReference type="Rhea" id="RHEA-COMP:17339"/>
        <dbReference type="Rhea" id="RHEA-COMP:17340"/>
        <dbReference type="ChEBI" id="CHEBI:33019"/>
        <dbReference type="ChEBI" id="CHEBI:61560"/>
        <dbReference type="ChEBI" id="CHEBI:173112"/>
        <dbReference type="EC" id="2.7.7.49"/>
    </reaction>
</comment>
<dbReference type="Proteomes" id="UP000800082">
    <property type="component" value="Unassembled WGS sequence"/>
</dbReference>
<dbReference type="PROSITE" id="PS50994">
    <property type="entry name" value="INTEGRASE"/>
    <property type="match status" value="1"/>
</dbReference>
<dbReference type="InterPro" id="IPR001584">
    <property type="entry name" value="Integrase_cat-core"/>
</dbReference>
<dbReference type="EMBL" id="ML978979">
    <property type="protein sequence ID" value="KAF1926165.1"/>
    <property type="molecule type" value="Genomic_DNA"/>
</dbReference>
<dbReference type="GO" id="GO:0003964">
    <property type="term" value="F:RNA-directed DNA polymerase activity"/>
    <property type="evidence" value="ECO:0007669"/>
    <property type="project" value="UniProtKB-EC"/>
</dbReference>
<organism evidence="6 7">
    <name type="scientific">Didymella exigua CBS 183.55</name>
    <dbReference type="NCBI Taxonomy" id="1150837"/>
    <lineage>
        <taxon>Eukaryota</taxon>
        <taxon>Fungi</taxon>
        <taxon>Dikarya</taxon>
        <taxon>Ascomycota</taxon>
        <taxon>Pezizomycotina</taxon>
        <taxon>Dothideomycetes</taxon>
        <taxon>Pleosporomycetidae</taxon>
        <taxon>Pleosporales</taxon>
        <taxon>Pleosporineae</taxon>
        <taxon>Didymellaceae</taxon>
        <taxon>Didymella</taxon>
    </lineage>
</organism>
<gene>
    <name evidence="6" type="ORF">M421DRAFT_68520</name>
</gene>
<dbReference type="GO" id="GO:0032196">
    <property type="term" value="P:transposition"/>
    <property type="evidence" value="ECO:0007669"/>
    <property type="project" value="UniProtKB-KW"/>
</dbReference>
<dbReference type="SUPFAM" id="SSF53098">
    <property type="entry name" value="Ribonuclease H-like"/>
    <property type="match status" value="1"/>
</dbReference>
<dbReference type="OrthoDB" id="3768101at2759"/>
<dbReference type="GO" id="GO:0015074">
    <property type="term" value="P:DNA integration"/>
    <property type="evidence" value="ECO:0007669"/>
    <property type="project" value="InterPro"/>
</dbReference>
<dbReference type="PANTHER" id="PTHR42648">
    <property type="entry name" value="TRANSPOSASE, PUTATIVE-RELATED"/>
    <property type="match status" value="1"/>
</dbReference>
<name>A0A6A5RD33_9PLEO</name>
<dbReference type="GO" id="GO:0003887">
    <property type="term" value="F:DNA-directed DNA polymerase activity"/>
    <property type="evidence" value="ECO:0007669"/>
    <property type="project" value="UniProtKB-EC"/>
</dbReference>
<evidence type="ECO:0000256" key="3">
    <source>
        <dbReference type="ARBA" id="ARBA00048173"/>
    </source>
</evidence>
<evidence type="ECO:0000313" key="6">
    <source>
        <dbReference type="EMBL" id="KAF1926165.1"/>
    </source>
</evidence>
<evidence type="ECO:0000259" key="5">
    <source>
        <dbReference type="PROSITE" id="PS50994"/>
    </source>
</evidence>
<evidence type="ECO:0000313" key="7">
    <source>
        <dbReference type="Proteomes" id="UP000800082"/>
    </source>
</evidence>
<dbReference type="Gene3D" id="3.30.420.10">
    <property type="entry name" value="Ribonuclease H-like superfamily/Ribonuclease H"/>
    <property type="match status" value="1"/>
</dbReference>
<dbReference type="GeneID" id="54354193"/>
<dbReference type="AlphaFoldDB" id="A0A6A5RD33"/>
<dbReference type="RefSeq" id="XP_033446417.1">
    <property type="nucleotide sequence ID" value="XM_033596526.1"/>
</dbReference>
<keyword evidence="7" id="KW-1185">Reference proteome</keyword>
<dbReference type="InterPro" id="IPR039537">
    <property type="entry name" value="Retrotran_Ty1/copia-like"/>
</dbReference>
<protein>
    <submittedName>
        <fullName evidence="6">Ribonuclease H-like protein</fullName>
    </submittedName>
</protein>
<keyword evidence="1" id="KW-0815">Transposition</keyword>
<evidence type="ECO:0000256" key="1">
    <source>
        <dbReference type="ARBA" id="ARBA00022578"/>
    </source>
</evidence>
<evidence type="ECO:0000256" key="2">
    <source>
        <dbReference type="ARBA" id="ARBA00022884"/>
    </source>
</evidence>
<sequence length="257" mass="29186">KVKSLQLDNEFKSKELDLYLTSKGILTRYSAPYTPEQNGAAEIINRVLFNKVRALLITSNLPKLIWGEALLAATYLYNRTPSSSIEFKTPYFMKYKVLPNLSNIRVFGSLAYYKEPSLFTKKLDSKATPFYLIGFVGSNIYKLYNPSSNKIITARDCKIVEGYFYKPNNNDNIQRVFTRLQPNRSSSSTYRIIGRNPKVVINKKPPTSSVIDNLPRAKELEDSSKDKLAVYTSIIKEDTSQYSIATSAINKANSKQD</sequence>
<dbReference type="GO" id="GO:0003723">
    <property type="term" value="F:RNA binding"/>
    <property type="evidence" value="ECO:0007669"/>
    <property type="project" value="UniProtKB-KW"/>
</dbReference>
<evidence type="ECO:0000256" key="4">
    <source>
        <dbReference type="ARBA" id="ARBA00049244"/>
    </source>
</evidence>
<feature type="domain" description="Integrase catalytic" evidence="5">
    <location>
        <begin position="1"/>
        <end position="98"/>
    </location>
</feature>
<dbReference type="InterPro" id="IPR036397">
    <property type="entry name" value="RNaseH_sf"/>
</dbReference>
<accession>A0A6A5RD33</accession>
<reference evidence="6" key="1">
    <citation type="journal article" date="2020" name="Stud. Mycol.">
        <title>101 Dothideomycetes genomes: a test case for predicting lifestyles and emergence of pathogens.</title>
        <authorList>
            <person name="Haridas S."/>
            <person name="Albert R."/>
            <person name="Binder M."/>
            <person name="Bloem J."/>
            <person name="Labutti K."/>
            <person name="Salamov A."/>
            <person name="Andreopoulos B."/>
            <person name="Baker S."/>
            <person name="Barry K."/>
            <person name="Bills G."/>
            <person name="Bluhm B."/>
            <person name="Cannon C."/>
            <person name="Castanera R."/>
            <person name="Culley D."/>
            <person name="Daum C."/>
            <person name="Ezra D."/>
            <person name="Gonzalez J."/>
            <person name="Henrissat B."/>
            <person name="Kuo A."/>
            <person name="Liang C."/>
            <person name="Lipzen A."/>
            <person name="Lutzoni F."/>
            <person name="Magnuson J."/>
            <person name="Mondo S."/>
            <person name="Nolan M."/>
            <person name="Ohm R."/>
            <person name="Pangilinan J."/>
            <person name="Park H.-J."/>
            <person name="Ramirez L."/>
            <person name="Alfaro M."/>
            <person name="Sun H."/>
            <person name="Tritt A."/>
            <person name="Yoshinaga Y."/>
            <person name="Zwiers L.-H."/>
            <person name="Turgeon B."/>
            <person name="Goodwin S."/>
            <person name="Spatafora J."/>
            <person name="Crous P."/>
            <person name="Grigoriev I."/>
        </authorList>
    </citation>
    <scope>NUCLEOTIDE SEQUENCE</scope>
    <source>
        <strain evidence="6">CBS 183.55</strain>
    </source>
</reference>
<dbReference type="InterPro" id="IPR012337">
    <property type="entry name" value="RNaseH-like_sf"/>
</dbReference>
<proteinExistence type="predicted"/>
<dbReference type="InterPro" id="IPR057670">
    <property type="entry name" value="SH3_retrovirus"/>
</dbReference>
<keyword evidence="2" id="KW-0694">RNA-binding</keyword>
<comment type="catalytic activity">
    <reaction evidence="4">
        <text>DNA(n) + a 2'-deoxyribonucleoside 5'-triphosphate = DNA(n+1) + diphosphate</text>
        <dbReference type="Rhea" id="RHEA:22508"/>
        <dbReference type="Rhea" id="RHEA-COMP:17339"/>
        <dbReference type="Rhea" id="RHEA-COMP:17340"/>
        <dbReference type="ChEBI" id="CHEBI:33019"/>
        <dbReference type="ChEBI" id="CHEBI:61560"/>
        <dbReference type="ChEBI" id="CHEBI:173112"/>
        <dbReference type="EC" id="2.7.7.7"/>
    </reaction>
</comment>
<dbReference type="Pfam" id="PF25597">
    <property type="entry name" value="SH3_retrovirus"/>
    <property type="match status" value="1"/>
</dbReference>
<dbReference type="GO" id="GO:0005634">
    <property type="term" value="C:nucleus"/>
    <property type="evidence" value="ECO:0007669"/>
    <property type="project" value="UniProtKB-ARBA"/>
</dbReference>